<protein>
    <submittedName>
        <fullName evidence="2">Uncharacterized protein</fullName>
    </submittedName>
</protein>
<reference evidence="2" key="1">
    <citation type="submission" date="2017-08" db="EMBL/GenBank/DDBJ databases">
        <authorList>
            <person name="Polle J.E."/>
            <person name="Barry K."/>
            <person name="Cushman J."/>
            <person name="Schmutz J."/>
            <person name="Tran D."/>
            <person name="Hathwaick L.T."/>
            <person name="Yim W.C."/>
            <person name="Jenkins J."/>
            <person name="Mckie-Krisberg Z.M."/>
            <person name="Prochnik S."/>
            <person name="Lindquist E."/>
            <person name="Dockter R.B."/>
            <person name="Adam C."/>
            <person name="Molina H."/>
            <person name="Bunkerborg J."/>
            <person name="Jin E."/>
            <person name="Buchheim M."/>
            <person name="Magnuson J."/>
        </authorList>
    </citation>
    <scope>NUCLEOTIDE SEQUENCE</scope>
    <source>
        <strain evidence="2">CCAP 19/18</strain>
    </source>
</reference>
<gene>
    <name evidence="2" type="ORF">DUNSADRAFT_13574</name>
</gene>
<feature type="non-terminal residue" evidence="2">
    <location>
        <position position="156"/>
    </location>
</feature>
<keyword evidence="3" id="KW-1185">Reference proteome</keyword>
<accession>A0ABQ7H358</accession>
<name>A0ABQ7H358_DUNSA</name>
<sequence length="156" mass="16889">MFSFGPTPVGVKHEEGLFSRNGPQSSIAPPPSANLKESQSTGTAAAMLQLLGPEQFQRVRSIMMAQQRTFVQQLYELHKLNQLQKLLSYEVLGYEQGVGLPAPPQQTPAPEPDCQPANVGHYPPLSVAPLTGVCVGVQEEVDTSGQGWARQQVLPQ</sequence>
<proteinExistence type="predicted"/>
<dbReference type="EMBL" id="MU069489">
    <property type="protein sequence ID" value="KAF5841301.1"/>
    <property type="molecule type" value="Genomic_DNA"/>
</dbReference>
<dbReference type="Proteomes" id="UP000815325">
    <property type="component" value="Unassembled WGS sequence"/>
</dbReference>
<evidence type="ECO:0000313" key="2">
    <source>
        <dbReference type="EMBL" id="KAF5841301.1"/>
    </source>
</evidence>
<evidence type="ECO:0000313" key="3">
    <source>
        <dbReference type="Proteomes" id="UP000815325"/>
    </source>
</evidence>
<feature type="region of interest" description="Disordered" evidence="1">
    <location>
        <begin position="1"/>
        <end position="41"/>
    </location>
</feature>
<evidence type="ECO:0000256" key="1">
    <source>
        <dbReference type="SAM" id="MobiDB-lite"/>
    </source>
</evidence>
<comment type="caution">
    <text evidence="2">The sequence shown here is derived from an EMBL/GenBank/DDBJ whole genome shotgun (WGS) entry which is preliminary data.</text>
</comment>
<organism evidence="2 3">
    <name type="scientific">Dunaliella salina</name>
    <name type="common">Green alga</name>
    <name type="synonym">Protococcus salinus</name>
    <dbReference type="NCBI Taxonomy" id="3046"/>
    <lineage>
        <taxon>Eukaryota</taxon>
        <taxon>Viridiplantae</taxon>
        <taxon>Chlorophyta</taxon>
        <taxon>core chlorophytes</taxon>
        <taxon>Chlorophyceae</taxon>
        <taxon>CS clade</taxon>
        <taxon>Chlamydomonadales</taxon>
        <taxon>Dunaliellaceae</taxon>
        <taxon>Dunaliella</taxon>
    </lineage>
</organism>